<name>A0A061IG41_CRIGR</name>
<reference evidence="2" key="1">
    <citation type="journal article" date="2013" name="Nat. Biotechnol.">
        <title>Chinese hamster genome sequenced from sorted chromosomes.</title>
        <authorList>
            <person name="Brinkrolf K."/>
            <person name="Rupp O."/>
            <person name="Laux H."/>
            <person name="Kollin F."/>
            <person name="Ernst W."/>
            <person name="Linke B."/>
            <person name="Kofler R."/>
            <person name="Romand S."/>
            <person name="Hesse F."/>
            <person name="Budach W.E."/>
            <person name="Galosy S."/>
            <person name="Muller D."/>
            <person name="Noll T."/>
            <person name="Wienberg J."/>
            <person name="Jostock T."/>
            <person name="Leonard M."/>
            <person name="Grillari J."/>
            <person name="Tauch A."/>
            <person name="Goesmann A."/>
            <person name="Helk B."/>
            <person name="Mott J.E."/>
            <person name="Puhler A."/>
            <person name="Borth N."/>
        </authorList>
    </citation>
    <scope>NUCLEOTIDE SEQUENCE [LARGE SCALE GENOMIC DNA]</scope>
    <source>
        <strain evidence="2">17A/GY</strain>
    </source>
</reference>
<sequence length="107" mass="11913">PMSHVPLSHASRNALMCNLLHPFRRSAHPRANPEASARCLTNNSSASSPASLLLCANPQSAQSLVLLQSSHLEKLSVGPLHLRLFFTELQWKELILSVSGWKEIWMF</sequence>
<gene>
    <name evidence="1" type="ORF">H671_1g3744</name>
</gene>
<accession>A0A061IG41</accession>
<evidence type="ECO:0000313" key="2">
    <source>
        <dbReference type="Proteomes" id="UP000030759"/>
    </source>
</evidence>
<organism evidence="1 2">
    <name type="scientific">Cricetulus griseus</name>
    <name type="common">Chinese hamster</name>
    <name type="synonym">Cricetulus barabensis griseus</name>
    <dbReference type="NCBI Taxonomy" id="10029"/>
    <lineage>
        <taxon>Eukaryota</taxon>
        <taxon>Metazoa</taxon>
        <taxon>Chordata</taxon>
        <taxon>Craniata</taxon>
        <taxon>Vertebrata</taxon>
        <taxon>Euteleostomi</taxon>
        <taxon>Mammalia</taxon>
        <taxon>Eutheria</taxon>
        <taxon>Euarchontoglires</taxon>
        <taxon>Glires</taxon>
        <taxon>Rodentia</taxon>
        <taxon>Myomorpha</taxon>
        <taxon>Muroidea</taxon>
        <taxon>Cricetidae</taxon>
        <taxon>Cricetinae</taxon>
        <taxon>Cricetulus</taxon>
    </lineage>
</organism>
<protein>
    <submittedName>
        <fullName evidence="1">Putative small proline-rich protein 2J</fullName>
    </submittedName>
</protein>
<evidence type="ECO:0000313" key="1">
    <source>
        <dbReference type="EMBL" id="ERE87505.1"/>
    </source>
</evidence>
<dbReference type="Proteomes" id="UP000030759">
    <property type="component" value="Unassembled WGS sequence"/>
</dbReference>
<dbReference type="AlphaFoldDB" id="A0A061IG41"/>
<proteinExistence type="predicted"/>
<feature type="non-terminal residue" evidence="1">
    <location>
        <position position="1"/>
    </location>
</feature>
<dbReference type="EMBL" id="KE667099">
    <property type="protein sequence ID" value="ERE87505.1"/>
    <property type="molecule type" value="Genomic_DNA"/>
</dbReference>